<feature type="transmembrane region" description="Helical" evidence="14">
    <location>
        <begin position="266"/>
        <end position="284"/>
    </location>
</feature>
<dbReference type="Proteomes" id="UP000005408">
    <property type="component" value="Unassembled WGS sequence"/>
</dbReference>
<keyword evidence="11" id="KW-0325">Glycoprotein</keyword>
<dbReference type="InterPro" id="IPR008365">
    <property type="entry name" value="Prostanoid_rcpt"/>
</dbReference>
<sequence length="459" mass="51528">MSLCGFGGNFSQAAKETANCSMNCSTPQYLNATDHMSWISTKNVRNSGMMFASGFFGNLLALIVLLNSSKEQRRTIFYRLVAGLTITDLIGTTLTSPVVITVYVERRWIGGEYLCSYFGFMMIMAGFSTMTIVCAMSIERIVCIRHPYVYYTRLSKKHATIILVSCWVVSGVIASLPLLGFGEIVRKYPGTWCYFDYYSKEPIHVAFNYFISILAMSIIIVTISCNLTVIYTILKSRQKQGILRREDGTSRSNHGASKRYAECQMLILLVGITVVFSACYAPLYVRVVMNQTGLVCNTVLDLQLIRLASFNQILDPWVYILLRKELLWKIISGVKYICNRGQADLISLPQKQFDVESANCCMFCFHCLCDPPVTRQRSGSIFSQDSQYIRACPGRGNLNASSFSNLKSTSMTSLNGRQTVPLRVCSANDVHMLLLNNTLRKHGVSKSSNTRFVDDIEND</sequence>
<evidence type="ECO:0000256" key="8">
    <source>
        <dbReference type="ARBA" id="ARBA00023136"/>
    </source>
</evidence>
<keyword evidence="12" id="KW-0807">Transducer</keyword>
<dbReference type="PANTHER" id="PTHR11866">
    <property type="entry name" value="G-PROTEIN COUPLED RECEPTOR FAMILY 1 MEMBER"/>
    <property type="match status" value="1"/>
</dbReference>
<evidence type="ECO:0000256" key="5">
    <source>
        <dbReference type="ARBA" id="ARBA00022692"/>
    </source>
</evidence>
<evidence type="ECO:0000256" key="13">
    <source>
        <dbReference type="ARBA" id="ARBA00029815"/>
    </source>
</evidence>
<keyword evidence="5 14" id="KW-0812">Transmembrane</keyword>
<dbReference type="PANTHER" id="PTHR11866:SF16">
    <property type="entry name" value="PROSTAGLANDIN E2 RECEPTOR EP4 SUBTYPE-LIKE PROTEIN"/>
    <property type="match status" value="1"/>
</dbReference>
<dbReference type="InterPro" id="IPR017452">
    <property type="entry name" value="GPCR_Rhodpsn_7TM"/>
</dbReference>
<keyword evidence="7" id="KW-0297">G-protein coupled receptor</keyword>
<keyword evidence="3" id="KW-1003">Cell membrane</keyword>
<keyword evidence="9" id="KW-1015">Disulfide bond</keyword>
<name>A0A8W8IX72_MAGGI</name>
<organism evidence="16 17">
    <name type="scientific">Magallana gigas</name>
    <name type="common">Pacific oyster</name>
    <name type="synonym">Crassostrea gigas</name>
    <dbReference type="NCBI Taxonomy" id="29159"/>
    <lineage>
        <taxon>Eukaryota</taxon>
        <taxon>Metazoa</taxon>
        <taxon>Spiralia</taxon>
        <taxon>Lophotrochozoa</taxon>
        <taxon>Mollusca</taxon>
        <taxon>Bivalvia</taxon>
        <taxon>Autobranchia</taxon>
        <taxon>Pteriomorphia</taxon>
        <taxon>Ostreida</taxon>
        <taxon>Ostreoidea</taxon>
        <taxon>Ostreidae</taxon>
        <taxon>Magallana</taxon>
    </lineage>
</organism>
<dbReference type="InterPro" id="IPR000276">
    <property type="entry name" value="GPCR_Rhodpsn"/>
</dbReference>
<evidence type="ECO:0000313" key="17">
    <source>
        <dbReference type="Proteomes" id="UP000005408"/>
    </source>
</evidence>
<dbReference type="SUPFAM" id="SSF81321">
    <property type="entry name" value="Family A G protein-coupled receptor-like"/>
    <property type="match status" value="1"/>
</dbReference>
<dbReference type="Gene3D" id="1.20.1070.10">
    <property type="entry name" value="Rhodopsin 7-helix transmembrane proteins"/>
    <property type="match status" value="1"/>
</dbReference>
<evidence type="ECO:0000256" key="14">
    <source>
        <dbReference type="SAM" id="Phobius"/>
    </source>
</evidence>
<evidence type="ECO:0000256" key="12">
    <source>
        <dbReference type="ARBA" id="ARBA00023224"/>
    </source>
</evidence>
<evidence type="ECO:0000256" key="6">
    <source>
        <dbReference type="ARBA" id="ARBA00022989"/>
    </source>
</evidence>
<evidence type="ECO:0000256" key="2">
    <source>
        <dbReference type="ARBA" id="ARBA00017628"/>
    </source>
</evidence>
<evidence type="ECO:0000256" key="1">
    <source>
        <dbReference type="ARBA" id="ARBA00004651"/>
    </source>
</evidence>
<evidence type="ECO:0000259" key="15">
    <source>
        <dbReference type="PROSITE" id="PS50262"/>
    </source>
</evidence>
<dbReference type="InterPro" id="IPR001758">
    <property type="entry name" value="Prost_EP4_rcpt"/>
</dbReference>
<keyword evidence="4" id="KW-0597">Phosphoprotein</keyword>
<protein>
    <recommendedName>
        <fullName evidence="2">Thromboxane A2 receptor</fullName>
    </recommendedName>
    <alternativeName>
        <fullName evidence="13">Prostanoid TP receptor</fullName>
    </alternativeName>
</protein>
<dbReference type="Pfam" id="PF00001">
    <property type="entry name" value="7tm_1"/>
    <property type="match status" value="1"/>
</dbReference>
<keyword evidence="8 14" id="KW-0472">Membrane</keyword>
<dbReference type="PRINTS" id="PR00586">
    <property type="entry name" value="PRSTNOIDEP4R"/>
</dbReference>
<evidence type="ECO:0000256" key="7">
    <source>
        <dbReference type="ARBA" id="ARBA00023040"/>
    </source>
</evidence>
<feature type="transmembrane region" description="Helical" evidence="14">
    <location>
        <begin position="159"/>
        <end position="179"/>
    </location>
</feature>
<evidence type="ECO:0000256" key="3">
    <source>
        <dbReference type="ARBA" id="ARBA00022475"/>
    </source>
</evidence>
<dbReference type="AlphaFoldDB" id="A0A8W8IX72"/>
<evidence type="ECO:0000256" key="4">
    <source>
        <dbReference type="ARBA" id="ARBA00022553"/>
    </source>
</evidence>
<dbReference type="GO" id="GO:0004960">
    <property type="term" value="F:thromboxane receptor activity"/>
    <property type="evidence" value="ECO:0007669"/>
    <property type="project" value="UniProtKB-ARBA"/>
</dbReference>
<dbReference type="CDD" id="cd14981">
    <property type="entry name" value="7tmA_Prostanoid_R"/>
    <property type="match status" value="1"/>
</dbReference>
<feature type="transmembrane region" description="Helical" evidence="14">
    <location>
        <begin position="209"/>
        <end position="234"/>
    </location>
</feature>
<dbReference type="PROSITE" id="PS50262">
    <property type="entry name" value="G_PROTEIN_RECEP_F1_2"/>
    <property type="match status" value="1"/>
</dbReference>
<keyword evidence="17" id="KW-1185">Reference proteome</keyword>
<evidence type="ECO:0000313" key="16">
    <source>
        <dbReference type="EnsemblMetazoa" id="G1580.1:cds"/>
    </source>
</evidence>
<comment type="subcellular location">
    <subcellularLocation>
        <location evidence="1">Cell membrane</location>
        <topology evidence="1">Multi-pass membrane protein</topology>
    </subcellularLocation>
</comment>
<proteinExistence type="predicted"/>
<dbReference type="EnsemblMetazoa" id="G1580.1">
    <property type="protein sequence ID" value="G1580.1:cds"/>
    <property type="gene ID" value="G1580"/>
</dbReference>
<dbReference type="OMA" id="CIDAHQL"/>
<dbReference type="PRINTS" id="PR00237">
    <property type="entry name" value="GPCRRHODOPSN"/>
</dbReference>
<evidence type="ECO:0000256" key="10">
    <source>
        <dbReference type="ARBA" id="ARBA00023170"/>
    </source>
</evidence>
<keyword evidence="6 14" id="KW-1133">Transmembrane helix</keyword>
<dbReference type="GO" id="GO:0007189">
    <property type="term" value="P:adenylate cyclase-activating G protein-coupled receptor signaling pathway"/>
    <property type="evidence" value="ECO:0007669"/>
    <property type="project" value="TreeGrafter"/>
</dbReference>
<dbReference type="GO" id="GO:0004957">
    <property type="term" value="F:prostaglandin E receptor activity"/>
    <property type="evidence" value="ECO:0007669"/>
    <property type="project" value="InterPro"/>
</dbReference>
<feature type="transmembrane region" description="Helical" evidence="14">
    <location>
        <begin position="48"/>
        <end position="68"/>
    </location>
</feature>
<dbReference type="GO" id="GO:0005886">
    <property type="term" value="C:plasma membrane"/>
    <property type="evidence" value="ECO:0007669"/>
    <property type="project" value="UniProtKB-SubCell"/>
</dbReference>
<accession>A0A8W8IX72</accession>
<evidence type="ECO:0000256" key="11">
    <source>
        <dbReference type="ARBA" id="ARBA00023180"/>
    </source>
</evidence>
<feature type="transmembrane region" description="Helical" evidence="14">
    <location>
        <begin position="80"/>
        <end position="104"/>
    </location>
</feature>
<feature type="transmembrane region" description="Helical" evidence="14">
    <location>
        <begin position="116"/>
        <end position="138"/>
    </location>
</feature>
<dbReference type="OrthoDB" id="5959154at2759"/>
<dbReference type="PRINTS" id="PR01788">
    <property type="entry name" value="PROSTANOIDR"/>
</dbReference>
<dbReference type="FunFam" id="1.20.1070.10:FF:000163">
    <property type="entry name" value="Thromboxane A2 receptor"/>
    <property type="match status" value="1"/>
</dbReference>
<feature type="domain" description="G-protein coupled receptors family 1 profile" evidence="15">
    <location>
        <begin position="57"/>
        <end position="319"/>
    </location>
</feature>
<dbReference type="EnsemblMetazoa" id="G1580.2">
    <property type="protein sequence ID" value="G1580.2:cds"/>
    <property type="gene ID" value="G1580"/>
</dbReference>
<keyword evidence="10" id="KW-0675">Receptor</keyword>
<evidence type="ECO:0000256" key="9">
    <source>
        <dbReference type="ARBA" id="ARBA00023157"/>
    </source>
</evidence>
<dbReference type="GO" id="GO:0007204">
    <property type="term" value="P:positive regulation of cytosolic calcium ion concentration"/>
    <property type="evidence" value="ECO:0007669"/>
    <property type="project" value="TreeGrafter"/>
</dbReference>
<reference evidence="16" key="1">
    <citation type="submission" date="2022-08" db="UniProtKB">
        <authorList>
            <consortium name="EnsemblMetazoa"/>
        </authorList>
    </citation>
    <scope>IDENTIFICATION</scope>
    <source>
        <strain evidence="16">05x7-T-G4-1.051#20</strain>
    </source>
</reference>